<reference evidence="3 4" key="2">
    <citation type="submission" date="2014-07" db="EMBL/GenBank/DDBJ databases">
        <authorList>
            <person name="Zhang J.E."/>
            <person name="Yang H."/>
            <person name="Guo J."/>
            <person name="Deng Z."/>
            <person name="Luo H."/>
            <person name="Luo M."/>
            <person name="Zhao B."/>
        </authorList>
    </citation>
    <scope>NUCLEOTIDE SEQUENCE [LARGE SCALE GENOMIC DNA]</scope>
    <source>
        <strain evidence="3">ATCC 10762</strain>
        <strain evidence="4">ATCC 10762 / DSM 40127 / CCM 3239 / JCM 4008 / LMG 5968 / NBRC 12843 / NCIMB 8234 / A-377</strain>
    </source>
</reference>
<reference evidence="2" key="1">
    <citation type="journal article" date="2014" name="Int. J. Syst. Evol. Microbiol.">
        <title>Complete genome sequence of Corynebacterium casei LMG S-19264T (=DSM 44701T), isolated from a smear-ripened cheese.</title>
        <authorList>
            <consortium name="US DOE Joint Genome Institute (JGI-PGF)"/>
            <person name="Walter F."/>
            <person name="Albersmeier A."/>
            <person name="Kalinowski J."/>
            <person name="Ruckert C."/>
        </authorList>
    </citation>
    <scope>NUCLEOTIDE SEQUENCE</scope>
    <source>
        <strain evidence="2">JCM 4434</strain>
    </source>
</reference>
<proteinExistence type="predicted"/>
<protein>
    <submittedName>
        <fullName evidence="3">Uncharacterized protein</fullName>
    </submittedName>
</protein>
<gene>
    <name evidence="2" type="ORF">GCM10010502_67410</name>
    <name evidence="3" type="ORF">HS99_0019430</name>
</gene>
<reference evidence="2" key="5">
    <citation type="submission" date="2020-09" db="EMBL/GenBank/DDBJ databases">
        <authorList>
            <person name="Sun Q."/>
            <person name="Ohkuma M."/>
        </authorList>
    </citation>
    <scope>NUCLEOTIDE SEQUENCE</scope>
    <source>
        <strain evidence="2">JCM 4434</strain>
    </source>
</reference>
<keyword evidence="4" id="KW-1185">Reference proteome</keyword>
<organism evidence="3 4">
    <name type="scientific">Kitasatospora aureofaciens</name>
    <name type="common">Streptomyces aureofaciens</name>
    <dbReference type="NCBI Taxonomy" id="1894"/>
    <lineage>
        <taxon>Bacteria</taxon>
        <taxon>Bacillati</taxon>
        <taxon>Actinomycetota</taxon>
        <taxon>Actinomycetes</taxon>
        <taxon>Kitasatosporales</taxon>
        <taxon>Streptomycetaceae</taxon>
        <taxon>Kitasatospora</taxon>
    </lineage>
</organism>
<evidence type="ECO:0000313" key="3">
    <source>
        <dbReference type="EMBL" id="OEV38839.1"/>
    </source>
</evidence>
<reference evidence="4" key="3">
    <citation type="submission" date="2016-08" db="EMBL/GenBank/DDBJ databases">
        <title>Sequencing, assembly and comparative genomics of S. aureofaciens ATCC 10762.</title>
        <authorList>
            <person name="Gradnigo J.S."/>
            <person name="Johnson N."/>
            <person name="Somerville G.A."/>
        </authorList>
    </citation>
    <scope>NUCLEOTIDE SEQUENCE [LARGE SCALE GENOMIC DNA]</scope>
    <source>
        <strain evidence="4">ATCC 10762 / DSM 40127 / CCM 3239 / JCM 4008 / LMG 5968 / NBRC 12843 / NCIMB 8234 / A-377</strain>
    </source>
</reference>
<dbReference type="Proteomes" id="UP000037395">
    <property type="component" value="Unassembled WGS sequence"/>
</dbReference>
<dbReference type="EMBL" id="JPRF03000012">
    <property type="protein sequence ID" value="OEV38839.1"/>
    <property type="molecule type" value="Genomic_DNA"/>
</dbReference>
<dbReference type="GeneID" id="97489640"/>
<accession>A0A1E7NDS1</accession>
<accession>A0A8H9I4R1</accession>
<dbReference type="KEGG" id="kau:B6264_22165"/>
<dbReference type="EMBL" id="BMUB01000030">
    <property type="protein sequence ID" value="GGV03323.1"/>
    <property type="molecule type" value="Genomic_DNA"/>
</dbReference>
<sequence>MVPRTNQTDRVTEPGDPGGRTLATLRVAPGWNPWLSRLVIDVFGTVDEYEMTLTEHVLRVHELTPVFGDPGRQVYAIPRKEAAQRLVRVKHDTRMSVFWFLEPGRGKPTRMSVRHQWRHGFDAFTAALGAQAGPR</sequence>
<dbReference type="RefSeq" id="WP_030556313.1">
    <property type="nucleotide sequence ID" value="NZ_BMUB01000030.1"/>
</dbReference>
<comment type="caution">
    <text evidence="3">The sequence shown here is derived from an EMBL/GenBank/DDBJ whole genome shotgun (WGS) entry which is preliminary data.</text>
</comment>
<reference evidence="3" key="4">
    <citation type="submission" date="2016-08" db="EMBL/GenBank/DDBJ databases">
        <title>Sequencing, Assembly and Comparative Genomics of S. aureofaciens ATCC 10762.</title>
        <authorList>
            <person name="Gradnigo J.S."/>
            <person name="Johnson N."/>
            <person name="Somerville G.A."/>
        </authorList>
    </citation>
    <scope>NUCLEOTIDE SEQUENCE [LARGE SCALE GENOMIC DNA]</scope>
    <source>
        <strain evidence="3">ATCC 10762</strain>
    </source>
</reference>
<feature type="region of interest" description="Disordered" evidence="1">
    <location>
        <begin position="1"/>
        <end position="21"/>
    </location>
</feature>
<evidence type="ECO:0000256" key="1">
    <source>
        <dbReference type="SAM" id="MobiDB-lite"/>
    </source>
</evidence>
<evidence type="ECO:0000313" key="2">
    <source>
        <dbReference type="EMBL" id="GGV03323.1"/>
    </source>
</evidence>
<name>A0A1E7NDS1_KITAU</name>
<dbReference type="AlphaFoldDB" id="A0A1E7NDS1"/>
<dbReference type="Proteomes" id="UP000610124">
    <property type="component" value="Unassembled WGS sequence"/>
</dbReference>
<evidence type="ECO:0000313" key="4">
    <source>
        <dbReference type="Proteomes" id="UP000037395"/>
    </source>
</evidence>